<dbReference type="Gene3D" id="1.10.8.840">
    <property type="entry name" value="Ribosome-associated complex head domain"/>
    <property type="match status" value="1"/>
</dbReference>
<feature type="coiled-coil region" evidence="8">
    <location>
        <begin position="234"/>
        <end position="338"/>
    </location>
</feature>
<evidence type="ECO:0000256" key="5">
    <source>
        <dbReference type="ARBA" id="ARBA00022737"/>
    </source>
</evidence>
<comment type="subcellular location">
    <subcellularLocation>
        <location evidence="2">Cytoplasm</location>
        <location evidence="2">Cytosol</location>
    </subcellularLocation>
    <subcellularLocation>
        <location evidence="1">Nucleus</location>
    </subcellularLocation>
</comment>
<dbReference type="InterPro" id="IPR044634">
    <property type="entry name" value="Zuotin/DnaJC2"/>
</dbReference>
<keyword evidence="8" id="KW-0175">Coiled coil</keyword>
<dbReference type="InterPro" id="IPR036869">
    <property type="entry name" value="J_dom_sf"/>
</dbReference>
<dbReference type="CDD" id="cd06257">
    <property type="entry name" value="DnaJ"/>
    <property type="match status" value="1"/>
</dbReference>
<feature type="compositionally biased region" description="Polar residues" evidence="9">
    <location>
        <begin position="528"/>
        <end position="549"/>
    </location>
</feature>
<evidence type="ECO:0000256" key="6">
    <source>
        <dbReference type="ARBA" id="ARBA00023186"/>
    </source>
</evidence>
<protein>
    <recommendedName>
        <fullName evidence="3">DnaJ homolog subfamily C member 2</fullName>
    </recommendedName>
</protein>
<dbReference type="SMART" id="SM00717">
    <property type="entry name" value="SANT"/>
    <property type="match status" value="2"/>
</dbReference>
<dbReference type="SUPFAM" id="SSF46565">
    <property type="entry name" value="Chaperone J-domain"/>
    <property type="match status" value="1"/>
</dbReference>
<evidence type="ECO:0000256" key="2">
    <source>
        <dbReference type="ARBA" id="ARBA00004514"/>
    </source>
</evidence>
<dbReference type="InterPro" id="IPR017930">
    <property type="entry name" value="Myb_dom"/>
</dbReference>
<evidence type="ECO:0000256" key="4">
    <source>
        <dbReference type="ARBA" id="ARBA00022490"/>
    </source>
</evidence>
<feature type="region of interest" description="Disordered" evidence="9">
    <location>
        <begin position="528"/>
        <end position="569"/>
    </location>
</feature>
<feature type="compositionally biased region" description="Basic and acidic residues" evidence="9">
    <location>
        <begin position="551"/>
        <end position="569"/>
    </location>
</feature>
<dbReference type="InterPro" id="IPR032003">
    <property type="entry name" value="RAC_head"/>
</dbReference>
<evidence type="ECO:0000256" key="1">
    <source>
        <dbReference type="ARBA" id="ARBA00004123"/>
    </source>
</evidence>
<dbReference type="PANTHER" id="PTHR43999">
    <property type="entry name" value="DNAJ HOMOLOG SUBFAMILY C MEMBER 2"/>
    <property type="match status" value="1"/>
</dbReference>
<dbReference type="InterPro" id="IPR045814">
    <property type="entry name" value="IntS14_b-barrel"/>
</dbReference>
<dbReference type="Pfam" id="PF20504">
    <property type="entry name" value="IntS14_C"/>
    <property type="match status" value="1"/>
</dbReference>
<evidence type="ECO:0000256" key="3">
    <source>
        <dbReference type="ARBA" id="ARBA00014469"/>
    </source>
</evidence>
<dbReference type="AlphaFoldDB" id="A0A336M9H4"/>
<organism evidence="13">
    <name type="scientific">Culicoides sonorensis</name>
    <name type="common">Biting midge</name>
    <dbReference type="NCBI Taxonomy" id="179676"/>
    <lineage>
        <taxon>Eukaryota</taxon>
        <taxon>Metazoa</taxon>
        <taxon>Ecdysozoa</taxon>
        <taxon>Arthropoda</taxon>
        <taxon>Hexapoda</taxon>
        <taxon>Insecta</taxon>
        <taxon>Pterygota</taxon>
        <taxon>Neoptera</taxon>
        <taxon>Endopterygota</taxon>
        <taxon>Diptera</taxon>
        <taxon>Nematocera</taxon>
        <taxon>Chironomoidea</taxon>
        <taxon>Ceratopogonidae</taxon>
        <taxon>Ceratopogoninae</taxon>
        <taxon>Culicoides</taxon>
        <taxon>Monoculicoides</taxon>
    </lineage>
</organism>
<dbReference type="FunFam" id="1.10.10.60:FF:000180">
    <property type="entry name" value="DnaJ (Hsp40) homolog, subfamily C, member 2"/>
    <property type="match status" value="1"/>
</dbReference>
<dbReference type="GO" id="GO:0051083">
    <property type="term" value="P:'de novo' cotranslational protein folding"/>
    <property type="evidence" value="ECO:0007669"/>
    <property type="project" value="InterPro"/>
</dbReference>
<dbReference type="GO" id="GO:0030544">
    <property type="term" value="F:Hsp70 protein binding"/>
    <property type="evidence" value="ECO:0007669"/>
    <property type="project" value="InterPro"/>
</dbReference>
<feature type="domain" description="HTH myb-type" evidence="12">
    <location>
        <begin position="572"/>
        <end position="623"/>
    </location>
</feature>
<dbReference type="InterPro" id="IPR054076">
    <property type="entry name" value="ZUO1-like_ZHD"/>
</dbReference>
<sequence>MENECKVVALQTPFDKRRVQCVGVNFVKYLETIHYGESGNLSNTSSEEKISDSQTEFSVDVNYLRSLDPKEWKDQDHYAVLGLKHLRNAATEDDIKRAYRRIVLKHHPDKRKAQGEEIRQDDDYFTCIIRAYEILSVPAKRRSYDSVDPEFDDTLPTQQQVEKDFYGVLSKQFELNKRWSEKKKVPPFGDDTSDRATVEKFYDFWYNFQSWREYSYLDEEDKDKGQDREERRWIEKQNKQIRAKRKKEESARIRALVDLAYNNDPRIVRFKKEDKERKLAAKRAKQTEAQAKKAEEERAIREAELAKQKAEEAEQKRIEAIQKEREAIKRALKKEKKIFRDTLKSNDYYATDDKERIKHMEGIDKICEMLKTMELQELNKNLAANGREAFVKALEETEIKLEEERRALFSNTKSSNNSSASTKSSNKKALWTLENIQLLIKAVNLFPAGTVQRWEVVANFLNQHATNLGDLKFTAKDVLNKTKDMQHSDFSKSDLKAQTNQNAFESFEKNKKELKVVDKSDISVNDENTGNILVNGNNKINGHTGNGESTAPKEKASPPQKEEKSAAVEAKAWTKEEQSLLEQAIKTYPVSTADRWDRIAECIPGRTKKECLKRVKELVDQIIYSSSYETVVDFTRDYDSIRQALGKVEHFDKTCLETVLHAINNRFQSTWGIQNYCQLIVVSDCGIGIGQNSVTNMIMARQRGMPPIDPFPFQYPSNVIFMCLGDMTDIVFTTGTSLYQQLLDHSKQKGQLFTPPAIEKPDKDNPSLTIPVVEAMFQTMCEKNYQPFTAVLKCGSYSKLNSNIIIWPPPLPHVAKDIFGVETTRFISRQIEICGYLSLSDIGSPMTISRHLILPKSGNDDKNSSGRSINEFEKLETDIRNFYSKMDGISMETDENGASSAQSSGSSDANKESVCVLLHGALKIENVAALTLLSENWFGFIYSYADSKKKSNLMLTVLAPGSDVVPWLGDLRYLGTMDDALPGESLSFPVKPTEKRSYSQNIVGGCWIRQAGLQSDVQKVLRHAKKLPEKTQHFYKELNRIKRAALSLGFIELLEGLAIILEREIALLPPNANPDCALQLKHSALELRKMINQDFKTMIVALPTKYNQIQ</sequence>
<gene>
    <name evidence="13" type="primary">CSON011847</name>
</gene>
<dbReference type="InterPro" id="IPR009057">
    <property type="entry name" value="Homeodomain-like_sf"/>
</dbReference>
<evidence type="ECO:0000259" key="11">
    <source>
        <dbReference type="PROSITE" id="PS50090"/>
    </source>
</evidence>
<evidence type="ECO:0000256" key="7">
    <source>
        <dbReference type="ARBA" id="ARBA00023242"/>
    </source>
</evidence>
<dbReference type="SMART" id="SM00271">
    <property type="entry name" value="DnaJ"/>
    <property type="match status" value="1"/>
</dbReference>
<dbReference type="Pfam" id="PF19435">
    <property type="entry name" value="IntS14_b-barrel"/>
    <property type="match status" value="2"/>
</dbReference>
<dbReference type="Pfam" id="PF16717">
    <property type="entry name" value="RAC_head"/>
    <property type="match status" value="1"/>
</dbReference>
<feature type="domain" description="J" evidence="10">
    <location>
        <begin position="76"/>
        <end position="148"/>
    </location>
</feature>
<keyword evidence="7" id="KW-0539">Nucleus</keyword>
<keyword evidence="6" id="KW-0143">Chaperone</keyword>
<dbReference type="Pfam" id="PF00226">
    <property type="entry name" value="DnaJ"/>
    <property type="match status" value="1"/>
</dbReference>
<dbReference type="GO" id="GO:0005634">
    <property type="term" value="C:nucleus"/>
    <property type="evidence" value="ECO:0007669"/>
    <property type="project" value="UniProtKB-SubCell"/>
</dbReference>
<evidence type="ECO:0000259" key="12">
    <source>
        <dbReference type="PROSITE" id="PS51294"/>
    </source>
</evidence>
<dbReference type="SUPFAM" id="SSF46689">
    <property type="entry name" value="Homeodomain-like"/>
    <property type="match status" value="1"/>
</dbReference>
<reference evidence="13" key="1">
    <citation type="submission" date="2018-07" db="EMBL/GenBank/DDBJ databases">
        <authorList>
            <person name="Quirk P.G."/>
            <person name="Krulwich T.A."/>
        </authorList>
    </citation>
    <scope>NUCLEOTIDE SEQUENCE</scope>
</reference>
<feature type="domain" description="Myb-like" evidence="11">
    <location>
        <begin position="565"/>
        <end position="619"/>
    </location>
</feature>
<proteinExistence type="predicted"/>
<evidence type="ECO:0000259" key="10">
    <source>
        <dbReference type="PROSITE" id="PS50076"/>
    </source>
</evidence>
<dbReference type="Pfam" id="PF23082">
    <property type="entry name" value="Myb_DNA-binding_2"/>
    <property type="match status" value="2"/>
</dbReference>
<dbReference type="PROSITE" id="PS50090">
    <property type="entry name" value="MYB_LIKE"/>
    <property type="match status" value="1"/>
</dbReference>
<dbReference type="InterPro" id="IPR001005">
    <property type="entry name" value="SANT/Myb"/>
</dbReference>
<dbReference type="VEuPathDB" id="VectorBase:CSON011847"/>
<dbReference type="PANTHER" id="PTHR43999:SF1">
    <property type="entry name" value="DNAJ HOMOLOG SUBFAMILY C MEMBER 2"/>
    <property type="match status" value="1"/>
</dbReference>
<dbReference type="PROSITE" id="PS50076">
    <property type="entry name" value="DNAJ_2"/>
    <property type="match status" value="1"/>
</dbReference>
<name>A0A336M9H4_CULSO</name>
<dbReference type="EMBL" id="UFQT01000530">
    <property type="protein sequence ID" value="SSX25027.1"/>
    <property type="molecule type" value="Genomic_DNA"/>
</dbReference>
<dbReference type="InterPro" id="IPR001623">
    <property type="entry name" value="DnaJ_domain"/>
</dbReference>
<dbReference type="CDD" id="cd00167">
    <property type="entry name" value="SANT"/>
    <property type="match status" value="1"/>
</dbReference>
<dbReference type="Gene3D" id="1.10.287.110">
    <property type="entry name" value="DnaJ domain"/>
    <property type="match status" value="1"/>
</dbReference>
<evidence type="ECO:0000313" key="13">
    <source>
        <dbReference type="EMBL" id="SSX25027.1"/>
    </source>
</evidence>
<dbReference type="GO" id="GO:0006450">
    <property type="term" value="P:regulation of translational fidelity"/>
    <property type="evidence" value="ECO:0007669"/>
    <property type="project" value="InterPro"/>
</dbReference>
<dbReference type="PROSITE" id="PS51294">
    <property type="entry name" value="HTH_MYB"/>
    <property type="match status" value="1"/>
</dbReference>
<evidence type="ECO:0000256" key="9">
    <source>
        <dbReference type="SAM" id="MobiDB-lite"/>
    </source>
</evidence>
<dbReference type="GO" id="GO:0043022">
    <property type="term" value="F:ribosome binding"/>
    <property type="evidence" value="ECO:0007669"/>
    <property type="project" value="InterPro"/>
</dbReference>
<dbReference type="InterPro" id="IPR046471">
    <property type="entry name" value="IntS14_C"/>
</dbReference>
<dbReference type="Pfam" id="PF21884">
    <property type="entry name" value="ZUO1-like_ZHD"/>
    <property type="match status" value="1"/>
</dbReference>
<dbReference type="GO" id="GO:0005829">
    <property type="term" value="C:cytosol"/>
    <property type="evidence" value="ECO:0007669"/>
    <property type="project" value="UniProtKB-SubCell"/>
</dbReference>
<keyword evidence="5" id="KW-0677">Repeat</keyword>
<keyword evidence="4" id="KW-0963">Cytoplasm</keyword>
<evidence type="ECO:0000256" key="8">
    <source>
        <dbReference type="SAM" id="Coils"/>
    </source>
</evidence>
<dbReference type="InterPro" id="IPR042569">
    <property type="entry name" value="RAC_head_sf"/>
</dbReference>
<dbReference type="Gene3D" id="1.10.10.60">
    <property type="entry name" value="Homeodomain-like"/>
    <property type="match status" value="2"/>
</dbReference>
<dbReference type="PRINTS" id="PR00625">
    <property type="entry name" value="JDOMAIN"/>
</dbReference>
<accession>A0A336M9H4</accession>